<sequence>MKRALVIGAAVVVAGGGLGFGLSRGDGEAAAEPQAMGTATITRGDLVDSEKVDGTLTYEDERAVSVGVSGVVTAAPEEGRVVQRGRTLLKVNGKPVTLLYGDEPMYRTLGEGVEGNDVEQLERNLEALGYDVTVDKDFTAATSAAVEEWQDDRGLAETGTVDAGQVVFLPGAARVKDVKAAEGSRTAAGQAVLTVTGLRRVVRVDLEADKQDLARKGARVEVELPDGSVVRGRISTVGNVAEKTGSEQNAKTTVDVEIGLDRGAKTGRLDQAPVTVELESERTKGVLSVPVEALLALKEGGFGVEVVEGAARSVVAVTTGAFGGGRVEIRGAGLKEGMKVGVPAS</sequence>
<dbReference type="Proteomes" id="UP001501509">
    <property type="component" value="Unassembled WGS sequence"/>
</dbReference>
<dbReference type="InterPro" id="IPR002477">
    <property type="entry name" value="Peptidoglycan-bd-like"/>
</dbReference>
<dbReference type="Gene3D" id="2.40.420.20">
    <property type="match status" value="1"/>
</dbReference>
<dbReference type="Gene3D" id="1.10.101.10">
    <property type="entry name" value="PGBD-like superfamily/PGBD"/>
    <property type="match status" value="1"/>
</dbReference>
<evidence type="ECO:0000256" key="1">
    <source>
        <dbReference type="ARBA" id="ARBA00004196"/>
    </source>
</evidence>
<protein>
    <submittedName>
        <fullName evidence="4">Peptidoglycan-binding protein</fullName>
    </submittedName>
</protein>
<reference evidence="4 5" key="1">
    <citation type="journal article" date="2019" name="Int. J. Syst. Evol. Microbiol.">
        <title>The Global Catalogue of Microorganisms (GCM) 10K type strain sequencing project: providing services to taxonomists for standard genome sequencing and annotation.</title>
        <authorList>
            <consortium name="The Broad Institute Genomics Platform"/>
            <consortium name="The Broad Institute Genome Sequencing Center for Infectious Disease"/>
            <person name="Wu L."/>
            <person name="Ma J."/>
        </authorList>
    </citation>
    <scope>NUCLEOTIDE SEQUENCE [LARGE SCALE GENOMIC DNA]</scope>
    <source>
        <strain evidence="4 5">JCM 6833</strain>
    </source>
</reference>
<comment type="caution">
    <text evidence="4">The sequence shown here is derived from an EMBL/GenBank/DDBJ whole genome shotgun (WGS) entry which is preliminary data.</text>
</comment>
<dbReference type="InterPro" id="IPR036366">
    <property type="entry name" value="PGBDSf"/>
</dbReference>
<evidence type="ECO:0000313" key="5">
    <source>
        <dbReference type="Proteomes" id="UP001501509"/>
    </source>
</evidence>
<name>A0ABN3PL51_9ACTN</name>
<evidence type="ECO:0000313" key="4">
    <source>
        <dbReference type="EMBL" id="GAA2587173.1"/>
    </source>
</evidence>
<dbReference type="EMBL" id="BAAATD010000002">
    <property type="protein sequence ID" value="GAA2587173.1"/>
    <property type="molecule type" value="Genomic_DNA"/>
</dbReference>
<evidence type="ECO:0000256" key="2">
    <source>
        <dbReference type="ARBA" id="ARBA00023054"/>
    </source>
</evidence>
<dbReference type="InterPro" id="IPR036365">
    <property type="entry name" value="PGBD-like_sf"/>
</dbReference>
<proteinExistence type="predicted"/>
<dbReference type="SUPFAM" id="SSF47090">
    <property type="entry name" value="PGBD-like"/>
    <property type="match status" value="1"/>
</dbReference>
<dbReference type="RefSeq" id="WP_344539856.1">
    <property type="nucleotide sequence ID" value="NZ_BAAATD010000002.1"/>
</dbReference>
<organism evidence="4 5">
    <name type="scientific">Actinomadura fulvescens</name>
    <dbReference type="NCBI Taxonomy" id="46160"/>
    <lineage>
        <taxon>Bacteria</taxon>
        <taxon>Bacillati</taxon>
        <taxon>Actinomycetota</taxon>
        <taxon>Actinomycetes</taxon>
        <taxon>Streptosporangiales</taxon>
        <taxon>Thermomonosporaceae</taxon>
        <taxon>Actinomadura</taxon>
    </lineage>
</organism>
<gene>
    <name evidence="4" type="ORF">GCM10010411_19940</name>
</gene>
<accession>A0ABN3PL51</accession>
<dbReference type="Pfam" id="PF01471">
    <property type="entry name" value="PG_binding_1"/>
    <property type="match status" value="1"/>
</dbReference>
<evidence type="ECO:0000259" key="3">
    <source>
        <dbReference type="Pfam" id="PF01471"/>
    </source>
</evidence>
<dbReference type="InterPro" id="IPR050465">
    <property type="entry name" value="UPF0194_transport"/>
</dbReference>
<keyword evidence="2" id="KW-0175">Coiled coil</keyword>
<feature type="domain" description="Peptidoglycan binding-like" evidence="3">
    <location>
        <begin position="115"/>
        <end position="163"/>
    </location>
</feature>
<keyword evidence="5" id="KW-1185">Reference proteome</keyword>
<dbReference type="PANTHER" id="PTHR32347">
    <property type="entry name" value="EFFLUX SYSTEM COMPONENT YKNX-RELATED"/>
    <property type="match status" value="1"/>
</dbReference>
<comment type="subcellular location">
    <subcellularLocation>
        <location evidence="1">Cell envelope</location>
    </subcellularLocation>
</comment>